<gene>
    <name evidence="5" type="ORF">RHIZ70_1592</name>
</gene>
<dbReference type="Proteomes" id="UP000254764">
    <property type="component" value="Unassembled WGS sequence"/>
</dbReference>
<dbReference type="InterPro" id="IPR016181">
    <property type="entry name" value="Acyl_CoA_acyltransferase"/>
</dbReference>
<dbReference type="InterPro" id="IPR000182">
    <property type="entry name" value="GNAT_dom"/>
</dbReference>
<dbReference type="STRING" id="1336235.GCA_000518785_03279"/>
<protein>
    <recommendedName>
        <fullName evidence="4">N-acetyltransferase domain-containing protein</fullName>
    </recommendedName>
</protein>
<feature type="domain" description="N-acetyltransferase" evidence="4">
    <location>
        <begin position="1"/>
        <end position="162"/>
    </location>
</feature>
<keyword evidence="3" id="KW-0012">Acyltransferase</keyword>
<comment type="similarity">
    <text evidence="1">Belongs to the acetyltransferase family.</text>
</comment>
<dbReference type="GO" id="GO:0008080">
    <property type="term" value="F:N-acetyltransferase activity"/>
    <property type="evidence" value="ECO:0007669"/>
    <property type="project" value="TreeGrafter"/>
</dbReference>
<evidence type="ECO:0000256" key="2">
    <source>
        <dbReference type="ARBA" id="ARBA00022679"/>
    </source>
</evidence>
<dbReference type="InterPro" id="IPR051016">
    <property type="entry name" value="Diverse_Substrate_AcTransf"/>
</dbReference>
<evidence type="ECO:0000256" key="1">
    <source>
        <dbReference type="ARBA" id="ARBA00008694"/>
    </source>
</evidence>
<dbReference type="Gene3D" id="3.40.630.30">
    <property type="match status" value="1"/>
</dbReference>
<dbReference type="AlphaFoldDB" id="A0A376ADQ7"/>
<evidence type="ECO:0000313" key="6">
    <source>
        <dbReference type="Proteomes" id="UP000254764"/>
    </source>
</evidence>
<dbReference type="PROSITE" id="PS51186">
    <property type="entry name" value="GNAT"/>
    <property type="match status" value="1"/>
</dbReference>
<accession>A0A376ADQ7</accession>
<evidence type="ECO:0000256" key="3">
    <source>
        <dbReference type="ARBA" id="ARBA00023315"/>
    </source>
</evidence>
<keyword evidence="2" id="KW-0808">Transferase</keyword>
<sequence>MTIREARADDARLLHEALLSLARHTGDEHKIESTPEDLLQYGFGPNPAFEALIAEVDGRFAGMCLSFSSFSTWRGKPGIYVQDLYVDDAFRGRRIGERLLQAAASRGYARGARHLRLSVDRANISAQAFYERVGIQHCRDEQIHMMRGEQFEAFAQRATGGE</sequence>
<reference evidence="6" key="1">
    <citation type="submission" date="2018-07" db="EMBL/GenBank/DDBJ databases">
        <authorList>
            <person name="Peiro R."/>
            <person name="Begona"/>
            <person name="Cbmso G."/>
            <person name="Lopez M."/>
            <person name="Gonzalez S."/>
        </authorList>
    </citation>
    <scope>NUCLEOTIDE SEQUENCE [LARGE SCALE GENOMIC DNA]</scope>
</reference>
<keyword evidence="6" id="KW-1185">Reference proteome</keyword>
<name>A0A376ADQ7_9HYPH</name>
<evidence type="ECO:0000259" key="4">
    <source>
        <dbReference type="PROSITE" id="PS51186"/>
    </source>
</evidence>
<dbReference type="EMBL" id="UEYP01000001">
    <property type="protein sequence ID" value="SSC65884.1"/>
    <property type="molecule type" value="Genomic_DNA"/>
</dbReference>
<evidence type="ECO:0000313" key="5">
    <source>
        <dbReference type="EMBL" id="SSC65884.1"/>
    </source>
</evidence>
<organism evidence="5 6">
    <name type="scientific">Ciceribacter selenitireducens ATCC BAA-1503</name>
    <dbReference type="NCBI Taxonomy" id="1336235"/>
    <lineage>
        <taxon>Bacteria</taxon>
        <taxon>Pseudomonadati</taxon>
        <taxon>Pseudomonadota</taxon>
        <taxon>Alphaproteobacteria</taxon>
        <taxon>Hyphomicrobiales</taxon>
        <taxon>Rhizobiaceae</taxon>
        <taxon>Ciceribacter</taxon>
    </lineage>
</organism>
<dbReference type="SUPFAM" id="SSF55729">
    <property type="entry name" value="Acyl-CoA N-acyltransferases (Nat)"/>
    <property type="match status" value="1"/>
</dbReference>
<dbReference type="CDD" id="cd04301">
    <property type="entry name" value="NAT_SF"/>
    <property type="match status" value="1"/>
</dbReference>
<dbReference type="PANTHER" id="PTHR10545">
    <property type="entry name" value="DIAMINE N-ACETYLTRANSFERASE"/>
    <property type="match status" value="1"/>
</dbReference>
<proteinExistence type="inferred from homology"/>
<dbReference type="FunFam" id="3.40.630.30:FF:000064">
    <property type="entry name" value="GNAT family acetyltransferase"/>
    <property type="match status" value="1"/>
</dbReference>
<dbReference type="PANTHER" id="PTHR10545:SF29">
    <property type="entry name" value="GH14572P-RELATED"/>
    <property type="match status" value="1"/>
</dbReference>
<dbReference type="Pfam" id="PF00583">
    <property type="entry name" value="Acetyltransf_1"/>
    <property type="match status" value="1"/>
</dbReference>